<dbReference type="EMBL" id="JABAIL010000001">
    <property type="protein sequence ID" value="NLR89916.1"/>
    <property type="molecule type" value="Genomic_DNA"/>
</dbReference>
<evidence type="ECO:0000313" key="4">
    <source>
        <dbReference type="Proteomes" id="UP000585050"/>
    </source>
</evidence>
<evidence type="ECO:0000259" key="2">
    <source>
        <dbReference type="Pfam" id="PF18962"/>
    </source>
</evidence>
<name>A0A7X8SGR4_9BACT</name>
<reference evidence="3 4" key="1">
    <citation type="submission" date="2020-04" db="EMBL/GenBank/DDBJ databases">
        <title>Flammeovirga sp. SR4, a novel species isolated from seawater.</title>
        <authorList>
            <person name="Wang X."/>
        </authorList>
    </citation>
    <scope>NUCLEOTIDE SEQUENCE [LARGE SCALE GENOMIC DNA]</scope>
    <source>
        <strain evidence="3 4">SR4</strain>
    </source>
</reference>
<dbReference type="NCBIfam" id="TIGR04183">
    <property type="entry name" value="Por_Secre_tail"/>
    <property type="match status" value="1"/>
</dbReference>
<sequence length="714" mass="80486">MQRTFLILICLTYLNLQGIYAQNIGFTNASDIQVIKENVAFNNAWNGGINAPQFFNLDLNLDNTDDLVLFDRTTRKISTYLFQNNQWEYAPEYEVLFPQDIRFWIQLVDFNDNGKKDLIIGEEDGIYIYPNNSSSSTLSFSDLPTQLETTTFSGSPTPLTSALADSPTFADVDGDGLIDFLTFVPGLGGTIEAHINQGIEEGIPSFRKRTDNWGDFQECGDCATYVFGDDNCTSNGRIQHLGSALTMYDVNGNGNLDLLIGERSCTNLVALPNKGSNENASFDESITFFPQSHPVSFPDFPVAFFVDTDNDGLEDMIIAPNIDTNEGDLTDFSKYVWRYKNTGTMTSPAWTFQEDNFIQNTGIDLGERSRPITYDVDNDGKLDLLIGYRISFDNEGNSSGGGISYYKNIGSNTSPEFQWITDNFLNIQAWGMLDISPQIIQWKNTTQLAISGRVPNSNQAGVYLFSLENDFEANTTPERIFEHRPEDIPYFVDIDADGLIDVLLGKFSGALEYHHQNTNGTFELQEESFLNIEGNILRKYPSAFVSDLNNDGRDDLLVWDDSGTPRVWQNFRSENPTYQSKAFFNDEKFIDRTYGNRLKSTQLGDYLITGSEGGGLYLAKIGQYDQPTAVENPTVYSKLKVFPNPTSQQINIKNEYATLVNGRIYNQLGQLMLTIEIESNQTINIRTDHWQRGLYILQIYQAQNQIQVSKIIVQ</sequence>
<dbReference type="InterPro" id="IPR028994">
    <property type="entry name" value="Integrin_alpha_N"/>
</dbReference>
<feature type="domain" description="Secretion system C-terminal sorting" evidence="2">
    <location>
        <begin position="641"/>
        <end position="713"/>
    </location>
</feature>
<keyword evidence="1" id="KW-0732">Signal</keyword>
<dbReference type="InterPro" id="IPR013517">
    <property type="entry name" value="FG-GAP"/>
</dbReference>
<dbReference type="RefSeq" id="WP_168880600.1">
    <property type="nucleotide sequence ID" value="NZ_JABAIL010000001.1"/>
</dbReference>
<protein>
    <submittedName>
        <fullName evidence="3">T9SS type A sorting domain-containing protein</fullName>
    </submittedName>
</protein>
<dbReference type="PANTHER" id="PTHR44103">
    <property type="entry name" value="PROPROTEIN CONVERTASE P"/>
    <property type="match status" value="1"/>
</dbReference>
<dbReference type="Gene3D" id="2.130.10.130">
    <property type="entry name" value="Integrin alpha, N-terminal"/>
    <property type="match status" value="1"/>
</dbReference>
<dbReference type="Pfam" id="PF13517">
    <property type="entry name" value="FG-GAP_3"/>
    <property type="match status" value="2"/>
</dbReference>
<proteinExistence type="predicted"/>
<evidence type="ECO:0000256" key="1">
    <source>
        <dbReference type="ARBA" id="ARBA00022729"/>
    </source>
</evidence>
<dbReference type="AlphaFoldDB" id="A0A7X8SGR4"/>
<keyword evidence="4" id="KW-1185">Reference proteome</keyword>
<dbReference type="SUPFAM" id="SSF69318">
    <property type="entry name" value="Integrin alpha N-terminal domain"/>
    <property type="match status" value="1"/>
</dbReference>
<organism evidence="3 4">
    <name type="scientific">Flammeovirga agarivorans</name>
    <dbReference type="NCBI Taxonomy" id="2726742"/>
    <lineage>
        <taxon>Bacteria</taxon>
        <taxon>Pseudomonadati</taxon>
        <taxon>Bacteroidota</taxon>
        <taxon>Cytophagia</taxon>
        <taxon>Cytophagales</taxon>
        <taxon>Flammeovirgaceae</taxon>
        <taxon>Flammeovirga</taxon>
    </lineage>
</organism>
<dbReference type="PANTHER" id="PTHR44103:SF1">
    <property type="entry name" value="PROPROTEIN CONVERTASE P"/>
    <property type="match status" value="1"/>
</dbReference>
<gene>
    <name evidence="3" type="ORF">HGP29_01805</name>
</gene>
<accession>A0A7X8SGR4</accession>
<comment type="caution">
    <text evidence="3">The sequence shown here is derived from an EMBL/GenBank/DDBJ whole genome shotgun (WGS) entry which is preliminary data.</text>
</comment>
<dbReference type="InterPro" id="IPR026444">
    <property type="entry name" value="Secre_tail"/>
</dbReference>
<dbReference type="Pfam" id="PF18962">
    <property type="entry name" value="Por_Secre_tail"/>
    <property type="match status" value="1"/>
</dbReference>
<evidence type="ECO:0000313" key="3">
    <source>
        <dbReference type="EMBL" id="NLR89916.1"/>
    </source>
</evidence>
<dbReference type="Proteomes" id="UP000585050">
    <property type="component" value="Unassembled WGS sequence"/>
</dbReference>